<keyword evidence="3" id="KW-1185">Reference proteome</keyword>
<reference evidence="2" key="2">
    <citation type="submission" date="2005-06" db="EMBL/GenBank/DDBJ databases">
        <title>Sequencing of the draft genome and assembly of Crocosphaera watsonii WH 8501.</title>
        <authorList>
            <consortium name="US DOE Joint Genome Institute (JGI-PGF)"/>
            <person name="Copeland A."/>
            <person name="Lucas S."/>
            <person name="Lapidus A."/>
            <person name="Barry K."/>
            <person name="Detter C."/>
            <person name="Glavina T."/>
            <person name="Hammon N."/>
            <person name="Israni S."/>
            <person name="Pitluck S."/>
            <person name="Richardson P."/>
        </authorList>
    </citation>
    <scope>NUCLEOTIDE SEQUENCE [LARGE SCALE GENOMIC DNA]</scope>
    <source>
        <strain evidence="2">WH 8501</strain>
    </source>
</reference>
<evidence type="ECO:0000259" key="1">
    <source>
        <dbReference type="Pfam" id="PF06114"/>
    </source>
</evidence>
<dbReference type="InterPro" id="IPR010359">
    <property type="entry name" value="IrrE_HExxH"/>
</dbReference>
<dbReference type="AlphaFoldDB" id="Q4C6V8"/>
<gene>
    <name evidence="2" type="ORF">CwatDRAFT_5146</name>
</gene>
<proteinExistence type="predicted"/>
<dbReference type="Pfam" id="PF06114">
    <property type="entry name" value="Peptidase_M78"/>
    <property type="match status" value="1"/>
</dbReference>
<dbReference type="PANTHER" id="PTHR43236">
    <property type="entry name" value="ANTITOXIN HIGA1"/>
    <property type="match status" value="1"/>
</dbReference>
<reference evidence="2" key="3">
    <citation type="submission" date="2016-12" db="EMBL/GenBank/DDBJ databases">
        <title>Annotation of the draft genome assembly of Crocosphaera watsonii WH 8501.</title>
        <authorList>
            <consortium name="US DOE Joint Genome Institute (JGI-ORNL)"/>
            <person name="Larimer F."/>
            <person name="Land M."/>
        </authorList>
    </citation>
    <scope>NUCLEOTIDE SEQUENCE</scope>
    <source>
        <strain evidence="2">WH 8501</strain>
    </source>
</reference>
<protein>
    <submittedName>
        <fullName evidence="2">Transcriptional regulator</fullName>
    </submittedName>
</protein>
<dbReference type="RefSeq" id="WP_007304497.1">
    <property type="nucleotide sequence ID" value="NZ_AADV02000003.1"/>
</dbReference>
<dbReference type="EMBL" id="AADV02000003">
    <property type="protein sequence ID" value="EAM51860.1"/>
    <property type="molecule type" value="Genomic_DNA"/>
</dbReference>
<name>Q4C6V8_CROWT</name>
<dbReference type="PANTHER" id="PTHR43236:SF1">
    <property type="entry name" value="BLL7220 PROTEIN"/>
    <property type="match status" value="1"/>
</dbReference>
<evidence type="ECO:0000313" key="3">
    <source>
        <dbReference type="Proteomes" id="UP000003922"/>
    </source>
</evidence>
<dbReference type="InterPro" id="IPR052345">
    <property type="entry name" value="Rad_response_metalloprotease"/>
</dbReference>
<accession>Q4C6V8</accession>
<organism evidence="2 3">
    <name type="scientific">Crocosphaera watsonii WH 8501</name>
    <dbReference type="NCBI Taxonomy" id="165597"/>
    <lineage>
        <taxon>Bacteria</taxon>
        <taxon>Bacillati</taxon>
        <taxon>Cyanobacteriota</taxon>
        <taxon>Cyanophyceae</taxon>
        <taxon>Oscillatoriophycideae</taxon>
        <taxon>Chroococcales</taxon>
        <taxon>Aphanothecaceae</taxon>
        <taxon>Crocosphaera</taxon>
    </lineage>
</organism>
<evidence type="ECO:0000313" key="2">
    <source>
        <dbReference type="EMBL" id="EAM51860.1"/>
    </source>
</evidence>
<dbReference type="Proteomes" id="UP000003922">
    <property type="component" value="Unassembled WGS sequence"/>
</dbReference>
<feature type="domain" description="IrrE N-terminal-like" evidence="1">
    <location>
        <begin position="1"/>
        <end position="85"/>
    </location>
</feature>
<reference evidence="2" key="1">
    <citation type="submission" date="2004-02" db="EMBL/GenBank/DDBJ databases">
        <authorList>
            <consortium name="DOE Joint Genome Institute"/>
        </authorList>
    </citation>
    <scope>NUCLEOTIDE SEQUENCE [LARGE SCALE GENOMIC DNA]</scope>
    <source>
        <strain evidence="2">WH 8501</strain>
    </source>
</reference>
<sequence length="188" mass="22032">MAHGYLHFLAHRYKPVIDYENQCQRMPISEQLAEAFPKYFLMPTSSLLKQFNDMYQTHGKFTPTNLLTLAHYYGVSVQALTYRLEEMKLMPSGTWKRLKNRGFKVRKAQQEIGLKDRESRNDLTPIHYQHLAIEAFDQGLITEGRFGNFLRVDRLEARRIAEILRESSSGMTEENRNLDLCKSEENGR</sequence>
<comment type="caution">
    <text evidence="2">The sequence shown here is derived from an EMBL/GenBank/DDBJ whole genome shotgun (WGS) entry which is preliminary data.</text>
</comment>
<dbReference type="KEGG" id="cwa:CwatDRAFT_5146"/>